<sequence length="141" mass="14664">MAITNVPAAVGRLRAVLSHPATPPLATAAAGLAGACYLWGTDPHTSGNLLPRCPFNWATGLLCPACGGTRMVYDLMHGDVAAALHDNAALLTVGLPVAVCLSGRWLSEGLRGRRWAPRMSTRGKVAVLSAAVAWTVARNLL</sequence>
<evidence type="ECO:0008006" key="3">
    <source>
        <dbReference type="Google" id="ProtNLM"/>
    </source>
</evidence>
<evidence type="ECO:0000313" key="1">
    <source>
        <dbReference type="EMBL" id="OEV01877.1"/>
    </source>
</evidence>
<name>A0A1E7KDC3_9ACTN</name>
<dbReference type="AlphaFoldDB" id="A0A1E7KDC3"/>
<dbReference type="PATRIC" id="fig|943816.4.peg.5242"/>
<dbReference type="Pfam" id="PF10825">
    <property type="entry name" value="DUF2752"/>
    <property type="match status" value="1"/>
</dbReference>
<dbReference type="InterPro" id="IPR021215">
    <property type="entry name" value="DUF2752"/>
</dbReference>
<gene>
    <name evidence="1" type="ORF">AN217_00815</name>
</gene>
<dbReference type="Proteomes" id="UP000175829">
    <property type="component" value="Unassembled WGS sequence"/>
</dbReference>
<comment type="caution">
    <text evidence="1">The sequence shown here is derived from an EMBL/GenBank/DDBJ whole genome shotgun (WGS) entry which is preliminary data.</text>
</comment>
<organism evidence="1 2">
    <name type="scientific">Streptomyces qinglanensis</name>
    <dbReference type="NCBI Taxonomy" id="943816"/>
    <lineage>
        <taxon>Bacteria</taxon>
        <taxon>Bacillati</taxon>
        <taxon>Actinomycetota</taxon>
        <taxon>Actinomycetes</taxon>
        <taxon>Kitasatosporales</taxon>
        <taxon>Streptomycetaceae</taxon>
        <taxon>Streptomyces</taxon>
    </lineage>
</organism>
<dbReference type="RefSeq" id="WP_019355575.1">
    <property type="nucleotide sequence ID" value="NZ_LJGV01000021.1"/>
</dbReference>
<accession>A0A1E7KDC3</accession>
<protein>
    <recommendedName>
        <fullName evidence="3">DUF2752 domain-containing protein</fullName>
    </recommendedName>
</protein>
<proteinExistence type="predicted"/>
<reference evidence="1 2" key="1">
    <citation type="journal article" date="2016" name="Front. Microbiol.">
        <title>Comparative Genomics Analysis of Streptomyces Species Reveals Their Adaptation to the Marine Environment and Their Diversity at the Genomic Level.</title>
        <authorList>
            <person name="Tian X."/>
            <person name="Zhang Z."/>
            <person name="Yang T."/>
            <person name="Chen M."/>
            <person name="Li J."/>
            <person name="Chen F."/>
            <person name="Yang J."/>
            <person name="Li W."/>
            <person name="Zhang B."/>
            <person name="Zhang Z."/>
            <person name="Wu J."/>
            <person name="Zhang C."/>
            <person name="Long L."/>
            <person name="Xiao J."/>
        </authorList>
    </citation>
    <scope>NUCLEOTIDE SEQUENCE [LARGE SCALE GENOMIC DNA]</scope>
    <source>
        <strain evidence="1 2">SCSIO M10379</strain>
    </source>
</reference>
<evidence type="ECO:0000313" key="2">
    <source>
        <dbReference type="Proteomes" id="UP000175829"/>
    </source>
</evidence>
<dbReference type="EMBL" id="LJGV01000021">
    <property type="protein sequence ID" value="OEV01877.1"/>
    <property type="molecule type" value="Genomic_DNA"/>
</dbReference>